<protein>
    <submittedName>
        <fullName evidence="1">Uncharacterized protein</fullName>
    </submittedName>
</protein>
<dbReference type="EMBL" id="HACA01017817">
    <property type="protein sequence ID" value="CDW35178.1"/>
    <property type="molecule type" value="Transcribed_RNA"/>
</dbReference>
<reference evidence="1" key="1">
    <citation type="submission" date="2014-05" db="EMBL/GenBank/DDBJ databases">
        <authorList>
            <person name="Chronopoulou M."/>
        </authorList>
    </citation>
    <scope>NUCLEOTIDE SEQUENCE</scope>
    <source>
        <tissue evidence="1">Whole organism</tissue>
    </source>
</reference>
<sequence length="16" mass="1853">MKHGHTMLNKPKSKCI</sequence>
<proteinExistence type="predicted"/>
<accession>A0A0K2UAB1</accession>
<evidence type="ECO:0000313" key="1">
    <source>
        <dbReference type="EMBL" id="CDW35178.1"/>
    </source>
</evidence>
<organism evidence="1">
    <name type="scientific">Lepeophtheirus salmonis</name>
    <name type="common">Salmon louse</name>
    <name type="synonym">Caligus salmonis</name>
    <dbReference type="NCBI Taxonomy" id="72036"/>
    <lineage>
        <taxon>Eukaryota</taxon>
        <taxon>Metazoa</taxon>
        <taxon>Ecdysozoa</taxon>
        <taxon>Arthropoda</taxon>
        <taxon>Crustacea</taxon>
        <taxon>Multicrustacea</taxon>
        <taxon>Hexanauplia</taxon>
        <taxon>Copepoda</taxon>
        <taxon>Siphonostomatoida</taxon>
        <taxon>Caligidae</taxon>
        <taxon>Lepeophtheirus</taxon>
    </lineage>
</organism>
<dbReference type="AlphaFoldDB" id="A0A0K2UAB1"/>
<name>A0A0K2UAB1_LEPSM</name>